<dbReference type="EC" id="2.3.1.29" evidence="4"/>
<proteinExistence type="predicted"/>
<dbReference type="InterPro" id="IPR015422">
    <property type="entry name" value="PyrdxlP-dep_Trfase_small"/>
</dbReference>
<dbReference type="EMBL" id="KF900903">
    <property type="protein sequence ID" value="AIF10925.1"/>
    <property type="molecule type" value="Genomic_DNA"/>
</dbReference>
<keyword evidence="2 4" id="KW-0808">Transferase</keyword>
<accession>A0A075H792</accession>
<evidence type="ECO:0000256" key="1">
    <source>
        <dbReference type="ARBA" id="ARBA00001933"/>
    </source>
</evidence>
<feature type="domain" description="Aminotransferase class I/classII large" evidence="3">
    <location>
        <begin position="99"/>
        <end position="439"/>
    </location>
</feature>
<evidence type="ECO:0000256" key="2">
    <source>
        <dbReference type="ARBA" id="ARBA00022679"/>
    </source>
</evidence>
<organism evidence="4">
    <name type="scientific">uncultured marine group II/III euryarchaeote KM3_47_D05</name>
    <dbReference type="NCBI Taxonomy" id="1456451"/>
    <lineage>
        <taxon>Archaea</taxon>
        <taxon>Methanobacteriati</taxon>
        <taxon>Methanobacteriota</taxon>
        <taxon>environmental samples</taxon>
    </lineage>
</organism>
<reference evidence="4" key="1">
    <citation type="journal article" date="2014" name="Genome Biol. Evol.">
        <title>Pangenome evidence for extensive interdomain horizontal transfer affecting lineage core and shell genes in uncultured planktonic thaumarchaeota and euryarchaeota.</title>
        <authorList>
            <person name="Deschamps P."/>
            <person name="Zivanovic Y."/>
            <person name="Moreira D."/>
            <person name="Rodriguez-Valera F."/>
            <person name="Lopez-Garcia P."/>
        </authorList>
    </citation>
    <scope>NUCLEOTIDE SEQUENCE</scope>
</reference>
<dbReference type="InterPro" id="IPR004839">
    <property type="entry name" value="Aminotransferase_I/II_large"/>
</dbReference>
<evidence type="ECO:0000313" key="4">
    <source>
        <dbReference type="EMBL" id="AIF10925.1"/>
    </source>
</evidence>
<dbReference type="PANTHER" id="PTHR13693">
    <property type="entry name" value="CLASS II AMINOTRANSFERASE/8-AMINO-7-OXONONANOATE SYNTHASE"/>
    <property type="match status" value="1"/>
</dbReference>
<sequence length="450" mass="48972">MHRAHEQPACGTPPSWAIPRMVRVASMIRGCAIGNEALDAKPRWSLRWSHEPHRDLRGMAADLSWMRERYEQLRSQGLDWAPPTLESASEPRCVIDGREMVMLSANNYLNLATHPKVVGAAVEATRKYGAGSGSVRAIAGTLNLHLEAERVCARFKEVEATLVYSSGYAANVGLIPTLVRGSEDVIISDELNHGSIIDGVRLTKASRAVYQHNDMAALEQILREHSGSERKLIITDGVFSMDGDIAPLDQITELAEQHDAMVLVDDCHGEGVLGDGRGIVAHFGLQGRVTFEIGSYSKALGVQGGIVAGSEDVRRHALNHSRSWLLSGSQPPGVAAAQKAAIEVLMSEPEHVRRLWDNTDYFRNELDSLGFDTGASETPIIPVMCGESRLAQELSAALRQAGVMVGAIVFPMVSRDKARVRTQMSAGLTREDLQEVLGKFEACGRELGLI</sequence>
<dbReference type="SUPFAM" id="SSF53383">
    <property type="entry name" value="PLP-dependent transferases"/>
    <property type="match status" value="1"/>
</dbReference>
<dbReference type="InterPro" id="IPR015424">
    <property type="entry name" value="PyrdxlP-dep_Trfase"/>
</dbReference>
<evidence type="ECO:0000259" key="3">
    <source>
        <dbReference type="Pfam" id="PF00155"/>
    </source>
</evidence>
<protein>
    <submittedName>
        <fullName evidence="4">Glycine C-acetyltransferase (Kbl, GCAT)</fullName>
        <ecNumber evidence="4">2.3.1.29</ecNumber>
    </submittedName>
</protein>
<dbReference type="Pfam" id="PF00155">
    <property type="entry name" value="Aminotran_1_2"/>
    <property type="match status" value="1"/>
</dbReference>
<dbReference type="Gene3D" id="3.90.1150.10">
    <property type="entry name" value="Aspartate Aminotransferase, domain 1"/>
    <property type="match status" value="1"/>
</dbReference>
<dbReference type="InterPro" id="IPR050087">
    <property type="entry name" value="AON_synthase_class-II"/>
</dbReference>
<name>A0A075H792_9EURY</name>
<gene>
    <name evidence="4" type="primary">GCAT</name>
    <name evidence="4" type="synonym">kbl</name>
</gene>
<dbReference type="CDD" id="cd06454">
    <property type="entry name" value="KBL_like"/>
    <property type="match status" value="1"/>
</dbReference>
<dbReference type="PANTHER" id="PTHR13693:SF3">
    <property type="entry name" value="LD36009P"/>
    <property type="match status" value="1"/>
</dbReference>
<dbReference type="GO" id="GO:0030170">
    <property type="term" value="F:pyridoxal phosphate binding"/>
    <property type="evidence" value="ECO:0007669"/>
    <property type="project" value="InterPro"/>
</dbReference>
<comment type="cofactor">
    <cofactor evidence="1">
        <name>pyridoxal 5'-phosphate</name>
        <dbReference type="ChEBI" id="CHEBI:597326"/>
    </cofactor>
</comment>
<dbReference type="Gene3D" id="3.40.640.10">
    <property type="entry name" value="Type I PLP-dependent aspartate aminotransferase-like (Major domain)"/>
    <property type="match status" value="1"/>
</dbReference>
<dbReference type="AlphaFoldDB" id="A0A075H792"/>
<keyword evidence="4" id="KW-0012">Acyltransferase</keyword>
<dbReference type="InterPro" id="IPR015421">
    <property type="entry name" value="PyrdxlP-dep_Trfase_major"/>
</dbReference>
<dbReference type="GO" id="GO:0008890">
    <property type="term" value="F:glycine C-acetyltransferase activity"/>
    <property type="evidence" value="ECO:0007669"/>
    <property type="project" value="UniProtKB-EC"/>
</dbReference>